<evidence type="ECO:0000256" key="3">
    <source>
        <dbReference type="ARBA" id="ARBA00012438"/>
    </source>
</evidence>
<dbReference type="FunFam" id="3.30.565.10:FF:000006">
    <property type="entry name" value="Sensor histidine kinase WalK"/>
    <property type="match status" value="1"/>
</dbReference>
<organism evidence="13 14">
    <name type="scientific">Rhodoblastus sphagnicola</name>
    <dbReference type="NCBI Taxonomy" id="333368"/>
    <lineage>
        <taxon>Bacteria</taxon>
        <taxon>Pseudomonadati</taxon>
        <taxon>Pseudomonadota</taxon>
        <taxon>Alphaproteobacteria</taxon>
        <taxon>Hyphomicrobiales</taxon>
        <taxon>Rhodoblastaceae</taxon>
        <taxon>Rhodoblastus</taxon>
    </lineage>
</organism>
<dbReference type="PANTHER" id="PTHR42878">
    <property type="entry name" value="TWO-COMPONENT HISTIDINE KINASE"/>
    <property type="match status" value="1"/>
</dbReference>
<keyword evidence="9" id="KW-0157">Chromophore</keyword>
<dbReference type="InterPro" id="IPR029016">
    <property type="entry name" value="GAF-like_dom_sf"/>
</dbReference>
<dbReference type="Pfam" id="PF01590">
    <property type="entry name" value="GAF"/>
    <property type="match status" value="1"/>
</dbReference>
<dbReference type="PROSITE" id="PS50109">
    <property type="entry name" value="HIS_KIN"/>
    <property type="match status" value="1"/>
</dbReference>
<evidence type="ECO:0000256" key="9">
    <source>
        <dbReference type="ARBA" id="ARBA00022991"/>
    </source>
</evidence>
<name>A0A2S6MVL2_9HYPH</name>
<keyword evidence="7" id="KW-0808">Transferase</keyword>
<dbReference type="InterPro" id="IPR050351">
    <property type="entry name" value="BphY/WalK/GraS-like"/>
</dbReference>
<dbReference type="InterPro" id="IPR003018">
    <property type="entry name" value="GAF"/>
</dbReference>
<dbReference type="InterPro" id="IPR036890">
    <property type="entry name" value="HATPase_C_sf"/>
</dbReference>
<dbReference type="GO" id="GO:0030295">
    <property type="term" value="F:protein kinase activator activity"/>
    <property type="evidence" value="ECO:0007669"/>
    <property type="project" value="TreeGrafter"/>
</dbReference>
<dbReference type="OrthoDB" id="9760752at2"/>
<dbReference type="EMBL" id="NHSJ01000134">
    <property type="protein sequence ID" value="PPQ26401.1"/>
    <property type="molecule type" value="Genomic_DNA"/>
</dbReference>
<evidence type="ECO:0000256" key="6">
    <source>
        <dbReference type="ARBA" id="ARBA00022606"/>
    </source>
</evidence>
<dbReference type="Pfam" id="PF00512">
    <property type="entry name" value="HisKA"/>
    <property type="match status" value="1"/>
</dbReference>
<keyword evidence="5" id="KW-0597">Phosphoprotein</keyword>
<dbReference type="PRINTS" id="PR01033">
    <property type="entry name" value="PHYTOCHROME"/>
</dbReference>
<evidence type="ECO:0000256" key="7">
    <source>
        <dbReference type="ARBA" id="ARBA00022679"/>
    </source>
</evidence>
<evidence type="ECO:0000256" key="1">
    <source>
        <dbReference type="ARBA" id="ARBA00000085"/>
    </source>
</evidence>
<evidence type="ECO:0000256" key="5">
    <source>
        <dbReference type="ARBA" id="ARBA00022553"/>
    </source>
</evidence>
<dbReference type="InterPro" id="IPR005467">
    <property type="entry name" value="His_kinase_dom"/>
</dbReference>
<dbReference type="Pfam" id="PF08446">
    <property type="entry name" value="PAS_2"/>
    <property type="match status" value="1"/>
</dbReference>
<dbReference type="InterPro" id="IPR036097">
    <property type="entry name" value="HisK_dim/P_sf"/>
</dbReference>
<dbReference type="InterPro" id="IPR035965">
    <property type="entry name" value="PAS-like_dom_sf"/>
</dbReference>
<dbReference type="SMART" id="SM00065">
    <property type="entry name" value="GAF"/>
    <property type="match status" value="1"/>
</dbReference>
<sequence>MTHSQQPPTPPNPTDAYGDRAALDLTDCDREPIHIPGSIQPHGFLLAFVEPELRPVSVSANIEALTGLAPEAVIREPLSARMTPRSFADLTAVLASADLAAFNPLRLDVLTTAGAQPFNGIIHRHDGLTLLELEPRQGGEQESAEFFRGIRAAIRRLQKATDLATVCEIAAREVRRLTGFDRVKIYRFAKDWSGQVIAEDRVDTIPSLYDFCFPASDIPAQSRALYTRNVIRIIPDIGYRPTPLAPDFNPVTGGPIDLSFAVLRSVSPVHVEYMVNMAVYGAMSVSIVRDGQLWGMISCHNTLPRFVPFEVRQACELIAQILTWQITVADEAEIVRHSVQVRAMQNRMLHELGDERDLKQWLVRSGADMLALMSASGFALCGFDGVTTFGATPSDKQILDLVAWLARNESRDVFETDSFSTRYAEAARYTDIASGVLAVPLGRVSSTLMLWFRPEQAQTVTWGGDPHKPVRVGPHGGRLQTRASFDAWREDVRGRSKPWRSHEVAAAVEIRDLVVDVILGNADALERANRELSRSNDELESFAYVAAHDLKEPLRHIEAFAGLLKDSLSPEARARLSAMVDGIEASSRRLRALINDLAEYSRVGRDTRPFAPVSMDEALADVLADLKPVLDDTRAIITAAPLPVVLCDGGQVRQLLQNLISNAVKYRHAARTPRIAISASLEAESGLESLPANAEQHPRVRIVVQDNGIGFDEKYREQIFEPFQRLHGPDEYEGTGVGLAICRKIVQRHGGSLTAQSQPGVGSAFAFTLSLPSPDRRDRQI</sequence>
<dbReference type="Pfam" id="PF00360">
    <property type="entry name" value="PHY"/>
    <property type="match status" value="1"/>
</dbReference>
<dbReference type="PANTHER" id="PTHR42878:SF15">
    <property type="entry name" value="BACTERIOPHYTOCHROME"/>
    <property type="match status" value="1"/>
</dbReference>
<dbReference type="InterPro" id="IPR043150">
    <property type="entry name" value="Phytochrome_PHY_sf"/>
</dbReference>
<comment type="similarity">
    <text evidence="2">In the N-terminal section; belongs to the phytochrome family.</text>
</comment>
<evidence type="ECO:0000313" key="14">
    <source>
        <dbReference type="Proteomes" id="UP000239089"/>
    </source>
</evidence>
<gene>
    <name evidence="13" type="ORF">CCR94_22450</name>
</gene>
<keyword evidence="14" id="KW-1185">Reference proteome</keyword>
<dbReference type="InterPro" id="IPR003594">
    <property type="entry name" value="HATPase_dom"/>
</dbReference>
<dbReference type="Gene3D" id="3.30.565.10">
    <property type="entry name" value="Histidine kinase-like ATPase, C-terminal domain"/>
    <property type="match status" value="1"/>
</dbReference>
<evidence type="ECO:0000256" key="8">
    <source>
        <dbReference type="ARBA" id="ARBA00022777"/>
    </source>
</evidence>
<dbReference type="Gene3D" id="3.30.450.270">
    <property type="match status" value="1"/>
</dbReference>
<dbReference type="GO" id="GO:0000156">
    <property type="term" value="F:phosphorelay response regulator activity"/>
    <property type="evidence" value="ECO:0007669"/>
    <property type="project" value="TreeGrafter"/>
</dbReference>
<feature type="domain" description="Histidine kinase" evidence="12">
    <location>
        <begin position="545"/>
        <end position="773"/>
    </location>
</feature>
<protein>
    <recommendedName>
        <fullName evidence="3">histidine kinase</fullName>
        <ecNumber evidence="3">2.7.13.3</ecNumber>
    </recommendedName>
</protein>
<dbReference type="GO" id="GO:0006355">
    <property type="term" value="P:regulation of DNA-templated transcription"/>
    <property type="evidence" value="ECO:0007669"/>
    <property type="project" value="InterPro"/>
</dbReference>
<dbReference type="GO" id="GO:0009584">
    <property type="term" value="P:detection of visible light"/>
    <property type="evidence" value="ECO:0007669"/>
    <property type="project" value="InterPro"/>
</dbReference>
<dbReference type="Gene3D" id="3.30.450.40">
    <property type="match status" value="1"/>
</dbReference>
<dbReference type="SUPFAM" id="SSF55874">
    <property type="entry name" value="ATPase domain of HSP90 chaperone/DNA topoisomerase II/histidine kinase"/>
    <property type="match status" value="1"/>
</dbReference>
<dbReference type="SUPFAM" id="SSF55781">
    <property type="entry name" value="GAF domain-like"/>
    <property type="match status" value="2"/>
</dbReference>
<dbReference type="EC" id="2.7.13.3" evidence="3"/>
<evidence type="ECO:0000259" key="12">
    <source>
        <dbReference type="PROSITE" id="PS50109"/>
    </source>
</evidence>
<proteinExistence type="inferred from homology"/>
<dbReference type="Gene3D" id="1.10.287.130">
    <property type="match status" value="1"/>
</dbReference>
<evidence type="ECO:0000313" key="13">
    <source>
        <dbReference type="EMBL" id="PPQ26401.1"/>
    </source>
</evidence>
<dbReference type="SUPFAM" id="SSF47384">
    <property type="entry name" value="Homodimeric domain of signal transducing histidine kinase"/>
    <property type="match status" value="1"/>
</dbReference>
<dbReference type="RefSeq" id="WP_104510519.1">
    <property type="nucleotide sequence ID" value="NZ_JACIGC010000006.1"/>
</dbReference>
<evidence type="ECO:0000256" key="10">
    <source>
        <dbReference type="ARBA" id="ARBA00023170"/>
    </source>
</evidence>
<keyword evidence="4" id="KW-0600">Photoreceptor protein</keyword>
<reference evidence="13 14" key="1">
    <citation type="journal article" date="2018" name="Arch. Microbiol.">
        <title>New insights into the metabolic potential of the phototrophic purple bacterium Rhodopila globiformis DSM 161(T) from its draft genome sequence and evidence for a vanadium-dependent nitrogenase.</title>
        <authorList>
            <person name="Imhoff J.F."/>
            <person name="Rahn T."/>
            <person name="Kunzel S."/>
            <person name="Neulinger S.C."/>
        </authorList>
    </citation>
    <scope>NUCLEOTIDE SEQUENCE [LARGE SCALE GENOMIC DNA]</scope>
    <source>
        <strain evidence="13 14">DSM 16996</strain>
    </source>
</reference>
<dbReference type="InterPro" id="IPR013654">
    <property type="entry name" value="PAS_2"/>
</dbReference>
<comment type="catalytic activity">
    <reaction evidence="1">
        <text>ATP + protein L-histidine = ADP + protein N-phospho-L-histidine.</text>
        <dbReference type="EC" id="2.7.13.3"/>
    </reaction>
</comment>
<evidence type="ECO:0000256" key="4">
    <source>
        <dbReference type="ARBA" id="ARBA00022543"/>
    </source>
</evidence>
<dbReference type="Pfam" id="PF02518">
    <property type="entry name" value="HATPase_c"/>
    <property type="match status" value="1"/>
</dbReference>
<dbReference type="PROSITE" id="PS50046">
    <property type="entry name" value="PHYTOCHROME_2"/>
    <property type="match status" value="1"/>
</dbReference>
<dbReference type="AlphaFoldDB" id="A0A2S6MVL2"/>
<feature type="domain" description="Phytochrome chromophore attachment site" evidence="11">
    <location>
        <begin position="162"/>
        <end position="320"/>
    </location>
</feature>
<dbReference type="SMART" id="SM00388">
    <property type="entry name" value="HisKA"/>
    <property type="match status" value="1"/>
</dbReference>
<comment type="caution">
    <text evidence="13">The sequence shown here is derived from an EMBL/GenBank/DDBJ whole genome shotgun (WGS) entry which is preliminary data.</text>
</comment>
<dbReference type="Proteomes" id="UP000239089">
    <property type="component" value="Unassembled WGS sequence"/>
</dbReference>
<keyword evidence="6" id="KW-0716">Sensory transduction</keyword>
<evidence type="ECO:0000259" key="11">
    <source>
        <dbReference type="PROSITE" id="PS50046"/>
    </source>
</evidence>
<dbReference type="SUPFAM" id="SSF55785">
    <property type="entry name" value="PYP-like sensor domain (PAS domain)"/>
    <property type="match status" value="1"/>
</dbReference>
<dbReference type="SMART" id="SM00387">
    <property type="entry name" value="HATPase_c"/>
    <property type="match status" value="1"/>
</dbReference>
<evidence type="ECO:0000256" key="2">
    <source>
        <dbReference type="ARBA" id="ARBA00006402"/>
    </source>
</evidence>
<dbReference type="InterPro" id="IPR001294">
    <property type="entry name" value="Phytochrome"/>
</dbReference>
<dbReference type="GO" id="GO:0000155">
    <property type="term" value="F:phosphorelay sensor kinase activity"/>
    <property type="evidence" value="ECO:0007669"/>
    <property type="project" value="InterPro"/>
</dbReference>
<dbReference type="CDD" id="cd00082">
    <property type="entry name" value="HisKA"/>
    <property type="match status" value="1"/>
</dbReference>
<dbReference type="InterPro" id="IPR003661">
    <property type="entry name" value="HisK_dim/P_dom"/>
</dbReference>
<dbReference type="InterPro" id="IPR016132">
    <property type="entry name" value="Phyto_chromo_attachment"/>
</dbReference>
<dbReference type="Gene3D" id="3.30.450.20">
    <property type="entry name" value="PAS domain"/>
    <property type="match status" value="1"/>
</dbReference>
<keyword evidence="10" id="KW-0675">Receptor</keyword>
<dbReference type="InterPro" id="IPR013515">
    <property type="entry name" value="Phytochrome_cen-reg"/>
</dbReference>
<dbReference type="GO" id="GO:0007234">
    <property type="term" value="P:osmosensory signaling via phosphorelay pathway"/>
    <property type="evidence" value="ECO:0007669"/>
    <property type="project" value="TreeGrafter"/>
</dbReference>
<accession>A0A2S6MVL2</accession>
<dbReference type="GO" id="GO:0009881">
    <property type="term" value="F:photoreceptor activity"/>
    <property type="evidence" value="ECO:0007669"/>
    <property type="project" value="UniProtKB-KW"/>
</dbReference>
<keyword evidence="8" id="KW-0418">Kinase</keyword>